<organism evidence="2 3">
    <name type="scientific">Haematococcus lacustris</name>
    <name type="common">Green alga</name>
    <name type="synonym">Haematococcus pluvialis</name>
    <dbReference type="NCBI Taxonomy" id="44745"/>
    <lineage>
        <taxon>Eukaryota</taxon>
        <taxon>Viridiplantae</taxon>
        <taxon>Chlorophyta</taxon>
        <taxon>core chlorophytes</taxon>
        <taxon>Chlorophyceae</taxon>
        <taxon>CS clade</taxon>
        <taxon>Chlamydomonadales</taxon>
        <taxon>Haematococcaceae</taxon>
        <taxon>Haematococcus</taxon>
    </lineage>
</organism>
<evidence type="ECO:0000256" key="1">
    <source>
        <dbReference type="SAM" id="MobiDB-lite"/>
    </source>
</evidence>
<gene>
    <name evidence="2" type="ORF">HaLaN_06002</name>
</gene>
<reference evidence="2 3" key="1">
    <citation type="submission" date="2020-02" db="EMBL/GenBank/DDBJ databases">
        <title>Draft genome sequence of Haematococcus lacustris strain NIES-144.</title>
        <authorList>
            <person name="Morimoto D."/>
            <person name="Nakagawa S."/>
            <person name="Yoshida T."/>
            <person name="Sawayama S."/>
        </authorList>
    </citation>
    <scope>NUCLEOTIDE SEQUENCE [LARGE SCALE GENOMIC DNA]</scope>
    <source>
        <strain evidence="2 3">NIES-144</strain>
    </source>
</reference>
<evidence type="ECO:0000313" key="2">
    <source>
        <dbReference type="EMBL" id="GFH10651.1"/>
    </source>
</evidence>
<proteinExistence type="predicted"/>
<feature type="compositionally biased region" description="Low complexity" evidence="1">
    <location>
        <begin position="69"/>
        <end position="99"/>
    </location>
</feature>
<evidence type="ECO:0000313" key="3">
    <source>
        <dbReference type="Proteomes" id="UP000485058"/>
    </source>
</evidence>
<feature type="region of interest" description="Disordered" evidence="1">
    <location>
        <begin position="61"/>
        <end position="99"/>
    </location>
</feature>
<keyword evidence="3" id="KW-1185">Reference proteome</keyword>
<comment type="caution">
    <text evidence="2">The sequence shown here is derived from an EMBL/GenBank/DDBJ whole genome shotgun (WGS) entry which is preliminary data.</text>
</comment>
<dbReference type="AlphaFoldDB" id="A0A699YMB6"/>
<accession>A0A699YMB6</accession>
<dbReference type="Proteomes" id="UP000485058">
    <property type="component" value="Unassembled WGS sequence"/>
</dbReference>
<sequence length="99" mass="9745">MHGQQLQGMPNTMPQLQVSGGAAMPMGMAMTHINPAGVVPGSSLPGAQHVQRKALVIKNPSTKEAIDLPSHSPAAAAAAGPGLRAPGSAGSSGENSNSA</sequence>
<protein>
    <submittedName>
        <fullName evidence="2">Uncharacterized protein</fullName>
    </submittedName>
</protein>
<dbReference type="EMBL" id="BLLF01000333">
    <property type="protein sequence ID" value="GFH10651.1"/>
    <property type="molecule type" value="Genomic_DNA"/>
</dbReference>
<name>A0A699YMB6_HAELA</name>